<dbReference type="Proteomes" id="UP000262172">
    <property type="component" value="Unassembled WGS sequence"/>
</dbReference>
<dbReference type="OrthoDB" id="5070557at2"/>
<dbReference type="Gene3D" id="2.60.40.2020">
    <property type="match status" value="1"/>
</dbReference>
<keyword evidence="1" id="KW-0646">Protease inhibitor</keyword>
<evidence type="ECO:0000256" key="4">
    <source>
        <dbReference type="SAM" id="SignalP"/>
    </source>
</evidence>
<feature type="signal peptide" evidence="4">
    <location>
        <begin position="1"/>
        <end position="29"/>
    </location>
</feature>
<dbReference type="EMBL" id="QUAB01000043">
    <property type="protein sequence ID" value="REJ05185.1"/>
    <property type="molecule type" value="Genomic_DNA"/>
</dbReference>
<evidence type="ECO:0000313" key="6">
    <source>
        <dbReference type="EMBL" id="REJ05185.1"/>
    </source>
</evidence>
<feature type="domain" description="Proteinase inhibitor I42 chagasin" evidence="5">
    <location>
        <begin position="41"/>
        <end position="130"/>
    </location>
</feature>
<feature type="region of interest" description="Disordered" evidence="3">
    <location>
        <begin position="73"/>
        <end position="95"/>
    </location>
</feature>
<keyword evidence="2" id="KW-0789">Thiol protease inhibitor</keyword>
<keyword evidence="4" id="KW-0732">Signal</keyword>
<dbReference type="InterPro" id="IPR036331">
    <property type="entry name" value="Chagasin-like_sf"/>
</dbReference>
<dbReference type="GO" id="GO:0004869">
    <property type="term" value="F:cysteine-type endopeptidase inhibitor activity"/>
    <property type="evidence" value="ECO:0007669"/>
    <property type="project" value="UniProtKB-KW"/>
</dbReference>
<feature type="compositionally biased region" description="Polar residues" evidence="3">
    <location>
        <begin position="85"/>
        <end position="95"/>
    </location>
</feature>
<dbReference type="Pfam" id="PF09394">
    <property type="entry name" value="Inhibitor_I42"/>
    <property type="match status" value="1"/>
</dbReference>
<dbReference type="InterPro" id="IPR018990">
    <property type="entry name" value="Prot_inh_I42_chagasin"/>
</dbReference>
<proteinExistence type="predicted"/>
<dbReference type="PROSITE" id="PS51257">
    <property type="entry name" value="PROKAR_LIPOPROTEIN"/>
    <property type="match status" value="1"/>
</dbReference>
<evidence type="ECO:0000313" key="7">
    <source>
        <dbReference type="Proteomes" id="UP000262172"/>
    </source>
</evidence>
<gene>
    <name evidence="6" type="ORF">DY023_11495</name>
</gene>
<organism evidence="6 7">
    <name type="scientific">Microbacterium bovistercoris</name>
    <dbReference type="NCBI Taxonomy" id="2293570"/>
    <lineage>
        <taxon>Bacteria</taxon>
        <taxon>Bacillati</taxon>
        <taxon>Actinomycetota</taxon>
        <taxon>Actinomycetes</taxon>
        <taxon>Micrococcales</taxon>
        <taxon>Microbacteriaceae</taxon>
        <taxon>Microbacterium</taxon>
    </lineage>
</organism>
<protein>
    <recommendedName>
        <fullName evidence="5">Proteinase inhibitor I42 chagasin domain-containing protein</fullName>
    </recommendedName>
</protein>
<sequence>MMRKWQRAAGATMLVVAMIGLTACSGAQQVTVDADDPTATVPVGGELVVDLGEVRSGVGDGWLLVEAPDPKVLGEPTEEFEPASGKTSPGSSSIMKVTFPAVGKGETTLTYEYRFRGEVPEDPVDQQTLTFEVAVR</sequence>
<reference evidence="6 7" key="1">
    <citation type="submission" date="2018-08" db="EMBL/GenBank/DDBJ databases">
        <title>Isolation, diversity and antifungal activity of Actinobacteria from cow dung.</title>
        <authorList>
            <person name="Ling L."/>
        </authorList>
    </citation>
    <scope>NUCLEOTIDE SEQUENCE [LARGE SCALE GENOMIC DNA]</scope>
    <source>
        <strain evidence="6 7">NEAU-LLE</strain>
    </source>
</reference>
<keyword evidence="7" id="KW-1185">Reference proteome</keyword>
<accession>A0A371NTQ0</accession>
<evidence type="ECO:0000256" key="3">
    <source>
        <dbReference type="SAM" id="MobiDB-lite"/>
    </source>
</evidence>
<name>A0A371NTQ0_9MICO</name>
<evidence type="ECO:0000256" key="2">
    <source>
        <dbReference type="ARBA" id="ARBA00022704"/>
    </source>
</evidence>
<dbReference type="SUPFAM" id="SSF141066">
    <property type="entry name" value="ICP-like"/>
    <property type="match status" value="1"/>
</dbReference>
<feature type="chain" id="PRO_5039661963" description="Proteinase inhibitor I42 chagasin domain-containing protein" evidence="4">
    <location>
        <begin position="30"/>
        <end position="136"/>
    </location>
</feature>
<evidence type="ECO:0000256" key="1">
    <source>
        <dbReference type="ARBA" id="ARBA00022690"/>
    </source>
</evidence>
<evidence type="ECO:0000259" key="5">
    <source>
        <dbReference type="Pfam" id="PF09394"/>
    </source>
</evidence>
<comment type="caution">
    <text evidence="6">The sequence shown here is derived from an EMBL/GenBank/DDBJ whole genome shotgun (WGS) entry which is preliminary data.</text>
</comment>
<dbReference type="AlphaFoldDB" id="A0A371NTQ0"/>